<sequence length="99" mass="11007">MFDSIFPTGSGILITDAYYKFNKSGNIELVDLKPSAKVTWPFSLEKSGQKILSKKPASTQAGYTTHQVLYDLKLLKVREPYTTDITFTKGVAVKGKKDT</sequence>
<protein>
    <submittedName>
        <fullName evidence="1">Uncharacterized protein</fullName>
    </submittedName>
</protein>
<evidence type="ECO:0000313" key="1">
    <source>
        <dbReference type="EMBL" id="AKP77296.1"/>
    </source>
</evidence>
<dbReference type="AlphaFoldDB" id="A0A806TZH6"/>
<gene>
    <name evidence="1" type="ORF">AS52_02334</name>
</gene>
<dbReference type="Proteomes" id="UP000036410">
    <property type="component" value="Chromosome"/>
</dbReference>
<dbReference type="RefSeq" id="WP_033578948.1">
    <property type="nucleotide sequence ID" value="NZ_CP010586.1"/>
</dbReference>
<reference evidence="1 2" key="1">
    <citation type="submission" date="2015-01" db="EMBL/GenBank/DDBJ databases">
        <title>Genome sequence of bacillus megaterium Q3.</title>
        <authorList>
            <person name="Wang Y."/>
            <person name="Luo K."/>
            <person name="Bai L."/>
            <person name="Luo F."/>
        </authorList>
    </citation>
    <scope>NUCLEOTIDE SEQUENCE [LARGE SCALE GENOMIC DNA]</scope>
    <source>
        <strain evidence="1 2">Q3</strain>
    </source>
</reference>
<organism evidence="1 2">
    <name type="scientific">Priestia megaterium Q3</name>
    <dbReference type="NCBI Taxonomy" id="1452722"/>
    <lineage>
        <taxon>Bacteria</taxon>
        <taxon>Bacillati</taxon>
        <taxon>Bacillota</taxon>
        <taxon>Bacilli</taxon>
        <taxon>Bacillales</taxon>
        <taxon>Bacillaceae</taxon>
        <taxon>Priestia</taxon>
    </lineage>
</organism>
<proteinExistence type="predicted"/>
<accession>A0A806TZH6</accession>
<dbReference type="EMBL" id="CP010586">
    <property type="protein sequence ID" value="AKP77296.1"/>
    <property type="molecule type" value="Genomic_DNA"/>
</dbReference>
<evidence type="ECO:0000313" key="2">
    <source>
        <dbReference type="Proteomes" id="UP000036410"/>
    </source>
</evidence>
<name>A0A806TZH6_PRIMG</name>